<dbReference type="Gramene" id="EFJ04742">
    <property type="protein sequence ID" value="EFJ04742"/>
    <property type="gene ID" value="SELMODRAFT_432130"/>
</dbReference>
<gene>
    <name evidence="2" type="ORF">SELMODRAFT_432130</name>
</gene>
<dbReference type="InParanoid" id="D8TF26"/>
<evidence type="ECO:0000256" key="1">
    <source>
        <dbReference type="SAM" id="MobiDB-lite"/>
    </source>
</evidence>
<dbReference type="AlphaFoldDB" id="D8TF26"/>
<keyword evidence="3" id="KW-1185">Reference proteome</keyword>
<sequence length="211" mass="23146">MEPDGSRECGNVEPIFSTGEVAGGGGNETPNAIGGGAELGGRNEASGAIGGGADLGGENGKHAVAPECHKNEVVTMLEAYMILNEVFSEMAWKGSQHLQIPLCHLKQSHWVPMDFLVAVWAKKSKVKKLLAIIDIRHDKDWLDCIVEICFCGRNGKALKELIYNIAKSKLSFNEQTSGLELFNTWHRNNDKRLESKLDEGEALYHSEYCNC</sequence>
<dbReference type="EMBL" id="GL377757">
    <property type="protein sequence ID" value="EFJ04742.1"/>
    <property type="molecule type" value="Genomic_DNA"/>
</dbReference>
<reference evidence="2 3" key="1">
    <citation type="journal article" date="2011" name="Science">
        <title>The Selaginella genome identifies genetic changes associated with the evolution of vascular plants.</title>
        <authorList>
            <person name="Banks J.A."/>
            <person name="Nishiyama T."/>
            <person name="Hasebe M."/>
            <person name="Bowman J.L."/>
            <person name="Gribskov M."/>
            <person name="dePamphilis C."/>
            <person name="Albert V.A."/>
            <person name="Aono N."/>
            <person name="Aoyama T."/>
            <person name="Ambrose B.A."/>
            <person name="Ashton N.W."/>
            <person name="Axtell M.J."/>
            <person name="Barker E."/>
            <person name="Barker M.S."/>
            <person name="Bennetzen J.L."/>
            <person name="Bonawitz N.D."/>
            <person name="Chapple C."/>
            <person name="Cheng C."/>
            <person name="Correa L.G."/>
            <person name="Dacre M."/>
            <person name="DeBarry J."/>
            <person name="Dreyer I."/>
            <person name="Elias M."/>
            <person name="Engstrom E.M."/>
            <person name="Estelle M."/>
            <person name="Feng L."/>
            <person name="Finet C."/>
            <person name="Floyd S.K."/>
            <person name="Frommer W.B."/>
            <person name="Fujita T."/>
            <person name="Gramzow L."/>
            <person name="Gutensohn M."/>
            <person name="Harholt J."/>
            <person name="Hattori M."/>
            <person name="Heyl A."/>
            <person name="Hirai T."/>
            <person name="Hiwatashi Y."/>
            <person name="Ishikawa M."/>
            <person name="Iwata M."/>
            <person name="Karol K.G."/>
            <person name="Koehler B."/>
            <person name="Kolukisaoglu U."/>
            <person name="Kubo M."/>
            <person name="Kurata T."/>
            <person name="Lalonde S."/>
            <person name="Li K."/>
            <person name="Li Y."/>
            <person name="Litt A."/>
            <person name="Lyons E."/>
            <person name="Manning G."/>
            <person name="Maruyama T."/>
            <person name="Michael T.P."/>
            <person name="Mikami K."/>
            <person name="Miyazaki S."/>
            <person name="Morinaga S."/>
            <person name="Murata T."/>
            <person name="Mueller-Roeber B."/>
            <person name="Nelson D.R."/>
            <person name="Obara M."/>
            <person name="Oguri Y."/>
            <person name="Olmstead R.G."/>
            <person name="Onodera N."/>
            <person name="Petersen B.L."/>
            <person name="Pils B."/>
            <person name="Prigge M."/>
            <person name="Rensing S.A."/>
            <person name="Riano-Pachon D.M."/>
            <person name="Roberts A.W."/>
            <person name="Sato Y."/>
            <person name="Scheller H.V."/>
            <person name="Schulz B."/>
            <person name="Schulz C."/>
            <person name="Shakirov E.V."/>
            <person name="Shibagaki N."/>
            <person name="Shinohara N."/>
            <person name="Shippen D.E."/>
            <person name="Soerensen I."/>
            <person name="Sotooka R."/>
            <person name="Sugimoto N."/>
            <person name="Sugita M."/>
            <person name="Sumikawa N."/>
            <person name="Tanurdzic M."/>
            <person name="Theissen G."/>
            <person name="Ulvskov P."/>
            <person name="Wakazuki S."/>
            <person name="Weng J.K."/>
            <person name="Willats W.W."/>
            <person name="Wipf D."/>
            <person name="Wolf P.G."/>
            <person name="Yang L."/>
            <person name="Zimmer A.D."/>
            <person name="Zhu Q."/>
            <person name="Mitros T."/>
            <person name="Hellsten U."/>
            <person name="Loque D."/>
            <person name="Otillar R."/>
            <person name="Salamov A."/>
            <person name="Schmutz J."/>
            <person name="Shapiro H."/>
            <person name="Lindquist E."/>
            <person name="Lucas S."/>
            <person name="Rokhsar D."/>
            <person name="Grigoriev I.V."/>
        </authorList>
    </citation>
    <scope>NUCLEOTIDE SEQUENCE [LARGE SCALE GENOMIC DNA]</scope>
</reference>
<evidence type="ECO:0000313" key="3">
    <source>
        <dbReference type="Proteomes" id="UP000001514"/>
    </source>
</evidence>
<organism evidence="3">
    <name type="scientific">Selaginella moellendorffii</name>
    <name type="common">Spikemoss</name>
    <dbReference type="NCBI Taxonomy" id="88036"/>
    <lineage>
        <taxon>Eukaryota</taxon>
        <taxon>Viridiplantae</taxon>
        <taxon>Streptophyta</taxon>
        <taxon>Embryophyta</taxon>
        <taxon>Tracheophyta</taxon>
        <taxon>Lycopodiopsida</taxon>
        <taxon>Selaginellales</taxon>
        <taxon>Selaginellaceae</taxon>
        <taxon>Selaginella</taxon>
    </lineage>
</organism>
<dbReference type="Proteomes" id="UP000001514">
    <property type="component" value="Unassembled WGS sequence"/>
</dbReference>
<protein>
    <submittedName>
        <fullName evidence="2">Uncharacterized protein</fullName>
    </submittedName>
</protein>
<proteinExistence type="predicted"/>
<feature type="region of interest" description="Disordered" evidence="1">
    <location>
        <begin position="1"/>
        <end position="39"/>
    </location>
</feature>
<accession>D8TF26</accession>
<evidence type="ECO:0000313" key="2">
    <source>
        <dbReference type="EMBL" id="EFJ04742.1"/>
    </source>
</evidence>
<feature type="compositionally biased region" description="Gly residues" evidence="1">
    <location>
        <begin position="21"/>
        <end position="39"/>
    </location>
</feature>
<dbReference type="KEGG" id="smo:SELMODRAFT_432130"/>
<dbReference type="HOGENOM" id="CLU_1307692_0_0_1"/>
<name>D8TF26_SELML</name>